<sequence length="112" mass="12846">MSEDLSLLQSQAAQSLSSTTEEERYGCALLQTLQSQLEQYQTTGGEYLDVIFTHREMYIAHPQGHRCCARGFTDIARFLEMRPWRADRESDAEAVAAFRHEAIMVASSVWKW</sequence>
<dbReference type="Proteomes" id="UP000027265">
    <property type="component" value="Unassembled WGS sequence"/>
</dbReference>
<feature type="compositionally biased region" description="Low complexity" evidence="1">
    <location>
        <begin position="1"/>
        <end position="18"/>
    </location>
</feature>
<evidence type="ECO:0000313" key="2">
    <source>
        <dbReference type="EMBL" id="KDQ52839.1"/>
    </source>
</evidence>
<evidence type="ECO:0000313" key="3">
    <source>
        <dbReference type="Proteomes" id="UP000027265"/>
    </source>
</evidence>
<name>A0A067PDH7_9AGAM</name>
<accession>A0A067PDH7</accession>
<keyword evidence="3" id="KW-1185">Reference proteome</keyword>
<proteinExistence type="predicted"/>
<dbReference type="HOGENOM" id="CLU_109914_2_0_1"/>
<organism evidence="2 3">
    <name type="scientific">Jaapia argillacea MUCL 33604</name>
    <dbReference type="NCBI Taxonomy" id="933084"/>
    <lineage>
        <taxon>Eukaryota</taxon>
        <taxon>Fungi</taxon>
        <taxon>Dikarya</taxon>
        <taxon>Basidiomycota</taxon>
        <taxon>Agaricomycotina</taxon>
        <taxon>Agaricomycetes</taxon>
        <taxon>Agaricomycetidae</taxon>
        <taxon>Jaapiales</taxon>
        <taxon>Jaapiaceae</taxon>
        <taxon>Jaapia</taxon>
    </lineage>
</organism>
<dbReference type="AlphaFoldDB" id="A0A067PDH7"/>
<protein>
    <submittedName>
        <fullName evidence="2">Uncharacterized protein</fullName>
    </submittedName>
</protein>
<gene>
    <name evidence="2" type="ORF">JAAARDRAFT_39821</name>
</gene>
<evidence type="ECO:0000256" key="1">
    <source>
        <dbReference type="SAM" id="MobiDB-lite"/>
    </source>
</evidence>
<dbReference type="InParanoid" id="A0A067PDH7"/>
<feature type="region of interest" description="Disordered" evidence="1">
    <location>
        <begin position="1"/>
        <end position="20"/>
    </location>
</feature>
<dbReference type="EMBL" id="KL197737">
    <property type="protein sequence ID" value="KDQ52839.1"/>
    <property type="molecule type" value="Genomic_DNA"/>
</dbReference>
<dbReference type="OrthoDB" id="2651020at2759"/>
<reference evidence="3" key="1">
    <citation type="journal article" date="2014" name="Proc. Natl. Acad. Sci. U.S.A.">
        <title>Extensive sampling of basidiomycete genomes demonstrates inadequacy of the white-rot/brown-rot paradigm for wood decay fungi.</title>
        <authorList>
            <person name="Riley R."/>
            <person name="Salamov A.A."/>
            <person name="Brown D.W."/>
            <person name="Nagy L.G."/>
            <person name="Floudas D."/>
            <person name="Held B.W."/>
            <person name="Levasseur A."/>
            <person name="Lombard V."/>
            <person name="Morin E."/>
            <person name="Otillar R."/>
            <person name="Lindquist E.A."/>
            <person name="Sun H."/>
            <person name="LaButti K.M."/>
            <person name="Schmutz J."/>
            <person name="Jabbour D."/>
            <person name="Luo H."/>
            <person name="Baker S.E."/>
            <person name="Pisabarro A.G."/>
            <person name="Walton J.D."/>
            <person name="Blanchette R.A."/>
            <person name="Henrissat B."/>
            <person name="Martin F."/>
            <person name="Cullen D."/>
            <person name="Hibbett D.S."/>
            <person name="Grigoriev I.V."/>
        </authorList>
    </citation>
    <scope>NUCLEOTIDE SEQUENCE [LARGE SCALE GENOMIC DNA]</scope>
    <source>
        <strain evidence="3">MUCL 33604</strain>
    </source>
</reference>